<gene>
    <name evidence="2" type="ordered locus">Niako_4766</name>
</gene>
<evidence type="ECO:0000313" key="2">
    <source>
        <dbReference type="EMBL" id="AEW01019.1"/>
    </source>
</evidence>
<proteinExistence type="predicted"/>
<accession>G8TQ18</accession>
<evidence type="ECO:0000256" key="1">
    <source>
        <dbReference type="SAM" id="SignalP"/>
    </source>
</evidence>
<feature type="chain" id="PRO_5003516751" description="Secreted protein" evidence="1">
    <location>
        <begin position="23"/>
        <end position="86"/>
    </location>
</feature>
<dbReference type="EMBL" id="CP003178">
    <property type="protein sequence ID" value="AEW01019.1"/>
    <property type="molecule type" value="Genomic_DNA"/>
</dbReference>
<organism evidence="2 3">
    <name type="scientific">Niastella koreensis (strain DSM 17620 / KACC 11465 / NBRC 106392 / GR20-10)</name>
    <dbReference type="NCBI Taxonomy" id="700598"/>
    <lineage>
        <taxon>Bacteria</taxon>
        <taxon>Pseudomonadati</taxon>
        <taxon>Bacteroidota</taxon>
        <taxon>Chitinophagia</taxon>
        <taxon>Chitinophagales</taxon>
        <taxon>Chitinophagaceae</taxon>
        <taxon>Niastella</taxon>
    </lineage>
</organism>
<protein>
    <recommendedName>
        <fullName evidence="4">Secreted protein</fullName>
    </recommendedName>
</protein>
<feature type="signal peptide" evidence="1">
    <location>
        <begin position="1"/>
        <end position="22"/>
    </location>
</feature>
<dbReference type="Proteomes" id="UP000005438">
    <property type="component" value="Chromosome"/>
</dbReference>
<reference evidence="2 3" key="1">
    <citation type="submission" date="2011-12" db="EMBL/GenBank/DDBJ databases">
        <title>The complete genome of Niastella koreensis GR20-10.</title>
        <authorList>
            <consortium name="US DOE Joint Genome Institute (JGI-PGF)"/>
            <person name="Lucas S."/>
            <person name="Han J."/>
            <person name="Lapidus A."/>
            <person name="Bruce D."/>
            <person name="Goodwin L."/>
            <person name="Pitluck S."/>
            <person name="Peters L."/>
            <person name="Kyrpides N."/>
            <person name="Mavromatis K."/>
            <person name="Ivanova N."/>
            <person name="Mikhailova N."/>
            <person name="Davenport K."/>
            <person name="Saunders E."/>
            <person name="Detter J.C."/>
            <person name="Tapia R."/>
            <person name="Han C."/>
            <person name="Land M."/>
            <person name="Hauser L."/>
            <person name="Markowitz V."/>
            <person name="Cheng J.-F."/>
            <person name="Hugenholtz P."/>
            <person name="Woyke T."/>
            <person name="Wu D."/>
            <person name="Tindall B."/>
            <person name="Pomrenke H."/>
            <person name="Brambilla E."/>
            <person name="Klenk H.-P."/>
            <person name="Eisen J.A."/>
        </authorList>
    </citation>
    <scope>NUCLEOTIDE SEQUENCE [LARGE SCALE GENOMIC DNA]</scope>
    <source>
        <strain evidence="3">DSM 17620 / KACC 11465 / NBRC 106392 / GR20-10</strain>
    </source>
</reference>
<keyword evidence="1" id="KW-0732">Signal</keyword>
<sequence>MNKSRMIVLCIIVLGIAGSAYAFISKKNQAFCVSNTGPNQNCFVIQNMIIEPSPPPNYWYQVNWDGQTATCVGSNNCPTPVHLLPD</sequence>
<name>G8TQ18_NIAKG</name>
<evidence type="ECO:0008006" key="4">
    <source>
        <dbReference type="Google" id="ProtNLM"/>
    </source>
</evidence>
<dbReference type="HOGENOM" id="CLU_2494726_0_0_10"/>
<dbReference type="AlphaFoldDB" id="G8TQ18"/>
<dbReference type="KEGG" id="nko:Niako_4766"/>
<evidence type="ECO:0000313" key="3">
    <source>
        <dbReference type="Proteomes" id="UP000005438"/>
    </source>
</evidence>